<evidence type="ECO:0008006" key="4">
    <source>
        <dbReference type="Google" id="ProtNLM"/>
    </source>
</evidence>
<gene>
    <name evidence="2" type="ORF">RW1_052_00590</name>
</gene>
<reference evidence="2 3" key="1">
    <citation type="submission" date="2014-02" db="EMBL/GenBank/DDBJ databases">
        <title>Whole genome shotgun sequence of Rhodococcus wratislaviensis NBRC 100605.</title>
        <authorList>
            <person name="Hosoyama A."/>
            <person name="Tsuchikane K."/>
            <person name="Yoshida I."/>
            <person name="Ohji S."/>
            <person name="Ichikawa N."/>
            <person name="Yamazoe A."/>
            <person name="Fujita N."/>
        </authorList>
    </citation>
    <scope>NUCLEOTIDE SEQUENCE [LARGE SCALE GENOMIC DNA]</scope>
    <source>
        <strain evidence="2 3">NBRC 100605</strain>
    </source>
</reference>
<dbReference type="Proteomes" id="UP000019491">
    <property type="component" value="Unassembled WGS sequence"/>
</dbReference>
<organism evidence="2 3">
    <name type="scientific">Rhodococcus wratislaviensis NBRC 100605</name>
    <dbReference type="NCBI Taxonomy" id="1219028"/>
    <lineage>
        <taxon>Bacteria</taxon>
        <taxon>Bacillati</taxon>
        <taxon>Actinomycetota</taxon>
        <taxon>Actinomycetes</taxon>
        <taxon>Mycobacteriales</taxon>
        <taxon>Nocardiaceae</taxon>
        <taxon>Rhodococcus</taxon>
    </lineage>
</organism>
<comment type="caution">
    <text evidence="2">The sequence shown here is derived from an EMBL/GenBank/DDBJ whole genome shotgun (WGS) entry which is preliminary data.</text>
</comment>
<evidence type="ECO:0000256" key="1">
    <source>
        <dbReference type="SAM" id="MobiDB-lite"/>
    </source>
</evidence>
<dbReference type="AlphaFoldDB" id="X0RBF1"/>
<sequence>MNSYERDLARFILAWLPYGGPTNEDFIGFFGISMPRAAQILLPLVAEGAPDDLTESDRELLVQLVCNEPAIRALDAESCTSIEGGGADQPLSRRSRGPRQPEHLRRSARWDAR</sequence>
<keyword evidence="3" id="KW-1185">Reference proteome</keyword>
<dbReference type="EMBL" id="BAWF01000052">
    <property type="protein sequence ID" value="GAF48350.1"/>
    <property type="molecule type" value="Genomic_DNA"/>
</dbReference>
<protein>
    <recommendedName>
        <fullName evidence="4">DUF3263 domain-containing protein</fullName>
    </recommendedName>
</protein>
<name>X0RBF1_RHOWR</name>
<accession>X0RBF1</accession>
<proteinExistence type="predicted"/>
<feature type="compositionally biased region" description="Basic and acidic residues" evidence="1">
    <location>
        <begin position="99"/>
        <end position="113"/>
    </location>
</feature>
<evidence type="ECO:0000313" key="3">
    <source>
        <dbReference type="Proteomes" id="UP000019491"/>
    </source>
</evidence>
<feature type="region of interest" description="Disordered" evidence="1">
    <location>
        <begin position="79"/>
        <end position="113"/>
    </location>
</feature>
<evidence type="ECO:0000313" key="2">
    <source>
        <dbReference type="EMBL" id="GAF48350.1"/>
    </source>
</evidence>